<evidence type="ECO:0008006" key="2">
    <source>
        <dbReference type="Google" id="ProtNLM"/>
    </source>
</evidence>
<evidence type="ECO:0000313" key="1">
    <source>
        <dbReference type="EMBL" id="ETM51722.1"/>
    </source>
</evidence>
<dbReference type="EMBL" id="KI691768">
    <property type="protein sequence ID" value="ETM51722.1"/>
    <property type="molecule type" value="Genomic_DNA"/>
</dbReference>
<reference evidence="1" key="1">
    <citation type="submission" date="2013-11" db="EMBL/GenBank/DDBJ databases">
        <title>The Genome Sequence of Phytophthora parasitica IAC_01/95.</title>
        <authorList>
            <consortium name="The Broad Institute Genomics Platform"/>
            <person name="Russ C."/>
            <person name="Tyler B."/>
            <person name="Panabieres F."/>
            <person name="Shan W."/>
            <person name="Tripathy S."/>
            <person name="Grunwald N."/>
            <person name="Machado M."/>
            <person name="Johnson C.S."/>
            <person name="Arredondo F."/>
            <person name="Hong C."/>
            <person name="Coffey M."/>
            <person name="Young S.K."/>
            <person name="Zeng Q."/>
            <person name="Gargeya S."/>
            <person name="Fitzgerald M."/>
            <person name="Abouelleil A."/>
            <person name="Alvarado L."/>
            <person name="Chapman S.B."/>
            <person name="Gainer-Dewar J."/>
            <person name="Goldberg J."/>
            <person name="Griggs A."/>
            <person name="Gujja S."/>
            <person name="Hansen M."/>
            <person name="Howarth C."/>
            <person name="Imamovic A."/>
            <person name="Ireland A."/>
            <person name="Larimer J."/>
            <person name="McCowan C."/>
            <person name="Murphy C."/>
            <person name="Pearson M."/>
            <person name="Poon T.W."/>
            <person name="Priest M."/>
            <person name="Roberts A."/>
            <person name="Saif S."/>
            <person name="Shea T."/>
            <person name="Sykes S."/>
            <person name="Wortman J."/>
            <person name="Nusbaum C."/>
            <person name="Birren B."/>
        </authorList>
    </citation>
    <scope>NUCLEOTIDE SEQUENCE [LARGE SCALE GENOMIC DNA]</scope>
    <source>
        <strain evidence="1">IAC_01/95</strain>
    </source>
</reference>
<gene>
    <name evidence="1" type="ORF">L914_04506</name>
</gene>
<dbReference type="AlphaFoldDB" id="W2NSU0"/>
<dbReference type="Proteomes" id="UP000054532">
    <property type="component" value="Unassembled WGS sequence"/>
</dbReference>
<accession>W2NSU0</accession>
<protein>
    <recommendedName>
        <fullName evidence="2">PiggyBac transposable element-derived protein domain-containing protein</fullName>
    </recommendedName>
</protein>
<proteinExistence type="predicted"/>
<sequence>DKPLDDFDSGKDELSDDELLFELPIDRGGAVLPQPLHAPVAPRSTPTSRTIAANEYLASLQTDSDLHLSMESRVKNAIEKDGPYGLFGLFATVTLSQSIRPWTSTKL</sequence>
<feature type="non-terminal residue" evidence="1">
    <location>
        <position position="1"/>
    </location>
</feature>
<name>W2NSU0_PHYNI</name>
<organism evidence="1">
    <name type="scientific">Phytophthora nicotianae</name>
    <name type="common">Potato buckeye rot agent</name>
    <name type="synonym">Phytophthora parasitica</name>
    <dbReference type="NCBI Taxonomy" id="4792"/>
    <lineage>
        <taxon>Eukaryota</taxon>
        <taxon>Sar</taxon>
        <taxon>Stramenopiles</taxon>
        <taxon>Oomycota</taxon>
        <taxon>Peronosporomycetes</taxon>
        <taxon>Peronosporales</taxon>
        <taxon>Peronosporaceae</taxon>
        <taxon>Phytophthora</taxon>
    </lineage>
</organism>
<dbReference type="VEuPathDB" id="FungiDB:PPTG_24983"/>